<dbReference type="PANTHER" id="PTHR47326:SF1">
    <property type="entry name" value="HTH PSQ-TYPE DOMAIN-CONTAINING PROTEIN"/>
    <property type="match status" value="1"/>
</dbReference>
<proteinExistence type="predicted"/>
<dbReference type="Gene3D" id="3.30.420.10">
    <property type="entry name" value="Ribonuclease H-like superfamily/Ribonuclease H"/>
    <property type="match status" value="1"/>
</dbReference>
<dbReference type="InterPro" id="IPR036397">
    <property type="entry name" value="RNaseH_sf"/>
</dbReference>
<accession>A0AAV8YHR9</accession>
<evidence type="ECO:0000313" key="2">
    <source>
        <dbReference type="Proteomes" id="UP001162162"/>
    </source>
</evidence>
<protein>
    <submittedName>
        <fullName evidence="1">Uncharacterized protein</fullName>
    </submittedName>
</protein>
<evidence type="ECO:0000313" key="1">
    <source>
        <dbReference type="EMBL" id="KAJ8950816.1"/>
    </source>
</evidence>
<gene>
    <name evidence="1" type="ORF">NQ318_012678</name>
</gene>
<reference evidence="1" key="1">
    <citation type="journal article" date="2023" name="Insect Mol. Biol.">
        <title>Genome sequencing provides insights into the evolution of gene families encoding plant cell wall-degrading enzymes in longhorned beetles.</title>
        <authorList>
            <person name="Shin N.R."/>
            <person name="Okamura Y."/>
            <person name="Kirsch R."/>
            <person name="Pauchet Y."/>
        </authorList>
    </citation>
    <scope>NUCLEOTIDE SEQUENCE</scope>
    <source>
        <strain evidence="1">AMC_N1</strain>
    </source>
</reference>
<dbReference type="PANTHER" id="PTHR47326">
    <property type="entry name" value="TRANSPOSABLE ELEMENT TC3 TRANSPOSASE-LIKE PROTEIN"/>
    <property type="match status" value="1"/>
</dbReference>
<dbReference type="EMBL" id="JAPWTK010000094">
    <property type="protein sequence ID" value="KAJ8950816.1"/>
    <property type="molecule type" value="Genomic_DNA"/>
</dbReference>
<comment type="caution">
    <text evidence="1">The sequence shown here is derived from an EMBL/GenBank/DDBJ whole genome shotgun (WGS) entry which is preliminary data.</text>
</comment>
<sequence>MIYEVCKLSNETGNIAPDLATLRRWDLEGRATGSVGNARRNGPRVLEEVAQIEIQLPQSEKLENHIDQHDNPFLQEDLLHFQRDGARMHYTEPVRDWLNVTFLDRWIGGRRSIERPVRSPDLSPNDFLWSYLKSVDLQNRMTAACTAIKRERFQKVREEFKHRVLYCMERSATDIKLLCCGHFGQQQQFFQLCASDEHVDDLCYP</sequence>
<name>A0AAV8YHR9_9CUCU</name>
<dbReference type="Proteomes" id="UP001162162">
    <property type="component" value="Unassembled WGS sequence"/>
</dbReference>
<dbReference type="AlphaFoldDB" id="A0AAV8YHR9"/>
<organism evidence="1 2">
    <name type="scientific">Aromia moschata</name>
    <dbReference type="NCBI Taxonomy" id="1265417"/>
    <lineage>
        <taxon>Eukaryota</taxon>
        <taxon>Metazoa</taxon>
        <taxon>Ecdysozoa</taxon>
        <taxon>Arthropoda</taxon>
        <taxon>Hexapoda</taxon>
        <taxon>Insecta</taxon>
        <taxon>Pterygota</taxon>
        <taxon>Neoptera</taxon>
        <taxon>Endopterygota</taxon>
        <taxon>Coleoptera</taxon>
        <taxon>Polyphaga</taxon>
        <taxon>Cucujiformia</taxon>
        <taxon>Chrysomeloidea</taxon>
        <taxon>Cerambycidae</taxon>
        <taxon>Cerambycinae</taxon>
        <taxon>Callichromatini</taxon>
        <taxon>Aromia</taxon>
    </lineage>
</organism>
<dbReference type="GO" id="GO:0003676">
    <property type="term" value="F:nucleic acid binding"/>
    <property type="evidence" value="ECO:0007669"/>
    <property type="project" value="InterPro"/>
</dbReference>
<keyword evidence="2" id="KW-1185">Reference proteome</keyword>